<proteinExistence type="predicted"/>
<name>A0A7G3GAY2_9NEIS</name>
<sequence>MKYLLLLCFFASMAAQADSMRCGQQLVSDGDPIFTAEAKCGAPMDKREYSMPVSYINSKGDKKVDPSKAPIFHQEWTYNFGPDRLMMKIKAIDNKITTIETLGYGH</sequence>
<feature type="signal peptide" evidence="1">
    <location>
        <begin position="1"/>
        <end position="17"/>
    </location>
</feature>
<keyword evidence="3" id="KW-1185">Reference proteome</keyword>
<dbReference type="RefSeq" id="WP_130107094.1">
    <property type="nucleotide sequence ID" value="NZ_CP025781.1"/>
</dbReference>
<reference evidence="2 3" key="1">
    <citation type="submission" date="2018-01" db="EMBL/GenBank/DDBJ databases">
        <title>Genome sequence of Iodobacter sp. strain PCH194 isolated from Indian Trans-Himalaya.</title>
        <authorList>
            <person name="Kumar V."/>
            <person name="Thakur V."/>
            <person name="Kumar S."/>
            <person name="Singh D."/>
        </authorList>
    </citation>
    <scope>NUCLEOTIDE SEQUENCE [LARGE SCALE GENOMIC DNA]</scope>
    <source>
        <strain evidence="2 3">PCH194</strain>
    </source>
</reference>
<protein>
    <recommendedName>
        <fullName evidence="4">DUF2845 domain-containing protein</fullName>
    </recommendedName>
</protein>
<dbReference type="KEGG" id="ifl:C1H71_14165"/>
<keyword evidence="1" id="KW-0732">Signal</keyword>
<gene>
    <name evidence="2" type="ORF">C1H71_14165</name>
</gene>
<evidence type="ECO:0000313" key="3">
    <source>
        <dbReference type="Proteomes" id="UP000515917"/>
    </source>
</evidence>
<evidence type="ECO:0000313" key="2">
    <source>
        <dbReference type="EMBL" id="QBC44557.1"/>
    </source>
</evidence>
<dbReference type="Proteomes" id="UP000515917">
    <property type="component" value="Chromosome"/>
</dbReference>
<dbReference type="InterPro" id="IPR021268">
    <property type="entry name" value="DUF2845"/>
</dbReference>
<evidence type="ECO:0008006" key="4">
    <source>
        <dbReference type="Google" id="ProtNLM"/>
    </source>
</evidence>
<accession>A0A7G3GAY2</accession>
<organism evidence="2 3">
    <name type="scientific">Iodobacter fluviatilis</name>
    <dbReference type="NCBI Taxonomy" id="537"/>
    <lineage>
        <taxon>Bacteria</taxon>
        <taxon>Pseudomonadati</taxon>
        <taxon>Pseudomonadota</taxon>
        <taxon>Betaproteobacteria</taxon>
        <taxon>Neisseriales</taxon>
        <taxon>Chitinibacteraceae</taxon>
        <taxon>Iodobacter</taxon>
    </lineage>
</organism>
<feature type="chain" id="PRO_5028987317" description="DUF2845 domain-containing protein" evidence="1">
    <location>
        <begin position="18"/>
        <end position="106"/>
    </location>
</feature>
<dbReference type="EMBL" id="CP025781">
    <property type="protein sequence ID" value="QBC44557.1"/>
    <property type="molecule type" value="Genomic_DNA"/>
</dbReference>
<dbReference type="AlphaFoldDB" id="A0A7G3GAY2"/>
<evidence type="ECO:0000256" key="1">
    <source>
        <dbReference type="SAM" id="SignalP"/>
    </source>
</evidence>
<dbReference type="Pfam" id="PF11006">
    <property type="entry name" value="DUF2845"/>
    <property type="match status" value="1"/>
</dbReference>